<evidence type="ECO:0000313" key="2">
    <source>
        <dbReference type="Proteomes" id="UP000284220"/>
    </source>
</evidence>
<protein>
    <submittedName>
        <fullName evidence="1">Uncharacterized protein</fullName>
    </submittedName>
</protein>
<organism evidence="1 2">
    <name type="scientific">Blautia obeum</name>
    <dbReference type="NCBI Taxonomy" id="40520"/>
    <lineage>
        <taxon>Bacteria</taxon>
        <taxon>Bacillati</taxon>
        <taxon>Bacillota</taxon>
        <taxon>Clostridia</taxon>
        <taxon>Lachnospirales</taxon>
        <taxon>Lachnospiraceae</taxon>
        <taxon>Blautia</taxon>
    </lineage>
</organism>
<dbReference type="AlphaFoldDB" id="A0A414SK80"/>
<evidence type="ECO:0000313" key="1">
    <source>
        <dbReference type="EMBL" id="RHG19990.1"/>
    </source>
</evidence>
<dbReference type="Proteomes" id="UP000284220">
    <property type="component" value="Unassembled WGS sequence"/>
</dbReference>
<name>A0A414SK80_9FIRM</name>
<dbReference type="EMBL" id="QRHZ01000001">
    <property type="protein sequence ID" value="RHG19990.1"/>
    <property type="molecule type" value="Genomic_DNA"/>
</dbReference>
<dbReference type="RefSeq" id="WP_118197312.1">
    <property type="nucleotide sequence ID" value="NZ_QRHZ01000001.1"/>
</dbReference>
<proteinExistence type="predicted"/>
<reference evidence="1 2" key="1">
    <citation type="submission" date="2018-08" db="EMBL/GenBank/DDBJ databases">
        <title>A genome reference for cultivated species of the human gut microbiota.</title>
        <authorList>
            <person name="Zou Y."/>
            <person name="Xue W."/>
            <person name="Luo G."/>
        </authorList>
    </citation>
    <scope>NUCLEOTIDE SEQUENCE [LARGE SCALE GENOMIC DNA]</scope>
    <source>
        <strain evidence="1 2">AM22-9LB</strain>
    </source>
</reference>
<sequence length="72" mass="8555">MKIYVLKEYNTDRIVCISENILLIKKQLCNKEYFSTEYSDYPIMSVWDNGIQIEKFEGMDVLRKVAEVINNN</sequence>
<gene>
    <name evidence="1" type="ORF">DW272_01945</name>
</gene>
<accession>A0A414SK80</accession>
<comment type="caution">
    <text evidence="1">The sequence shown here is derived from an EMBL/GenBank/DDBJ whole genome shotgun (WGS) entry which is preliminary data.</text>
</comment>